<organism evidence="1 2">
    <name type="scientific">Steccherinum ochraceum</name>
    <dbReference type="NCBI Taxonomy" id="92696"/>
    <lineage>
        <taxon>Eukaryota</taxon>
        <taxon>Fungi</taxon>
        <taxon>Dikarya</taxon>
        <taxon>Basidiomycota</taxon>
        <taxon>Agaricomycotina</taxon>
        <taxon>Agaricomycetes</taxon>
        <taxon>Polyporales</taxon>
        <taxon>Steccherinaceae</taxon>
        <taxon>Steccherinum</taxon>
    </lineage>
</organism>
<gene>
    <name evidence="1" type="ORF">EIP91_012257</name>
</gene>
<keyword evidence="2" id="KW-1185">Reference proteome</keyword>
<protein>
    <recommendedName>
        <fullName evidence="3">F-box domain-containing protein</fullName>
    </recommendedName>
</protein>
<dbReference type="Proteomes" id="UP000292702">
    <property type="component" value="Unassembled WGS sequence"/>
</dbReference>
<evidence type="ECO:0000313" key="2">
    <source>
        <dbReference type="Proteomes" id="UP000292702"/>
    </source>
</evidence>
<evidence type="ECO:0008006" key="3">
    <source>
        <dbReference type="Google" id="ProtNLM"/>
    </source>
</evidence>
<sequence>MLTTPTLWDTIIIRNSARNTKQQVKSQVAAFLSRSGSCSLDVSIVDGRDWLHLFKGHLNRVRGLRVSGKSGQLKKRLPSSAPHLESLRIMMSLEGTDGEYYAPAQASMPAVFHKDAPSLRRLWVRNIGHWKNRALSFTNLTRLCLEGAVDEVNFPRGSPTNYLDFLHLLQNSPQLEVLLLRSPTQWIPRIAAQGAFSDVVVKLPCLQTYSVSDASAVDVAALYANLGLPRGLCMSLHDIGEPEIEDVELFWDLFPKRGAVHNAQVFEEITRVEITVGMDYGDTITVNGAGPSGAINIELPVEDPEEENDVDVLDLCIRSISWWPLNELWFRTIQMWDDGAGASTTANPAVWRGLRASSTLQKLVFIHSQELDNFLSSVRSKRGSTDETAAYPNLQQIWISDESAEDLADVCEALFASLVMYRGETPPALREIYLQVSASPLSKDVVLLTPRLTKAISDLRKRFVVHFADDEAASLRWEYGIELPAWSKESLNFGTGHSCKWWPEWKPWTRSQEELEDDMVPDEEDEEYMYASF</sequence>
<dbReference type="EMBL" id="RWJN01000093">
    <property type="protein sequence ID" value="TCD67560.1"/>
    <property type="molecule type" value="Genomic_DNA"/>
</dbReference>
<proteinExistence type="predicted"/>
<accession>A0A4R0RGL8</accession>
<comment type="caution">
    <text evidence="1">The sequence shown here is derived from an EMBL/GenBank/DDBJ whole genome shotgun (WGS) entry which is preliminary data.</text>
</comment>
<reference evidence="1 2" key="1">
    <citation type="submission" date="2018-11" db="EMBL/GenBank/DDBJ databases">
        <title>Genome assembly of Steccherinum ochraceum LE-BIN_3174, the white-rot fungus of the Steccherinaceae family (The Residual Polyporoid clade, Polyporales, Basidiomycota).</title>
        <authorList>
            <person name="Fedorova T.V."/>
            <person name="Glazunova O.A."/>
            <person name="Landesman E.O."/>
            <person name="Moiseenko K.V."/>
            <person name="Psurtseva N.V."/>
            <person name="Savinova O.S."/>
            <person name="Shakhova N.V."/>
            <person name="Tyazhelova T.V."/>
            <person name="Vasina D.V."/>
        </authorList>
    </citation>
    <scope>NUCLEOTIDE SEQUENCE [LARGE SCALE GENOMIC DNA]</scope>
    <source>
        <strain evidence="1 2">LE-BIN_3174</strain>
    </source>
</reference>
<evidence type="ECO:0000313" key="1">
    <source>
        <dbReference type="EMBL" id="TCD67560.1"/>
    </source>
</evidence>
<name>A0A4R0RGL8_9APHY</name>
<dbReference type="AlphaFoldDB" id="A0A4R0RGL8"/>